<dbReference type="Pfam" id="PF02806">
    <property type="entry name" value="Alpha-amylase_C"/>
    <property type="match status" value="1"/>
</dbReference>
<gene>
    <name evidence="8" type="ORF">RDWZM_004306</name>
</gene>
<dbReference type="Gene3D" id="2.60.40.10">
    <property type="entry name" value="Immunoglobulins"/>
    <property type="match status" value="1"/>
</dbReference>
<dbReference type="GO" id="GO:0043169">
    <property type="term" value="F:cation binding"/>
    <property type="evidence" value="ECO:0007669"/>
    <property type="project" value="InterPro"/>
</dbReference>
<dbReference type="EMBL" id="JAPWDV010000001">
    <property type="protein sequence ID" value="KAJ6225761.1"/>
    <property type="molecule type" value="Genomic_DNA"/>
</dbReference>
<accession>A0A9Q0RTS7</accession>
<dbReference type="SMART" id="SM01174">
    <property type="entry name" value="DUF4205"/>
    <property type="match status" value="1"/>
</dbReference>
<proteinExistence type="inferred from homology"/>
<dbReference type="InterPro" id="IPR004193">
    <property type="entry name" value="Glyco_hydro_13_N"/>
</dbReference>
<evidence type="ECO:0000313" key="9">
    <source>
        <dbReference type="Proteomes" id="UP001142055"/>
    </source>
</evidence>
<dbReference type="CDD" id="cd02854">
    <property type="entry name" value="E_set_GBE_euk_N"/>
    <property type="match status" value="1"/>
</dbReference>
<dbReference type="InterPro" id="IPR013783">
    <property type="entry name" value="Ig-like_fold"/>
</dbReference>
<dbReference type="GO" id="GO:0003844">
    <property type="term" value="F:1,4-alpha-glucan branching enzyme activity"/>
    <property type="evidence" value="ECO:0007669"/>
    <property type="project" value="UniProtKB-EC"/>
</dbReference>
<dbReference type="FunFam" id="3.20.20.80:FF:000001">
    <property type="entry name" value="1,4-alpha-glucan branching enzyme"/>
    <property type="match status" value="1"/>
</dbReference>
<dbReference type="SUPFAM" id="SSF51445">
    <property type="entry name" value="(Trans)glycosidases"/>
    <property type="match status" value="1"/>
</dbReference>
<dbReference type="PROSITE" id="PS00018">
    <property type="entry name" value="EF_HAND_1"/>
    <property type="match status" value="1"/>
</dbReference>
<dbReference type="CDD" id="cd11321">
    <property type="entry name" value="AmyAc_bac_euk_BE"/>
    <property type="match status" value="1"/>
</dbReference>
<dbReference type="InterPro" id="IPR014756">
    <property type="entry name" value="Ig_E-set"/>
</dbReference>
<dbReference type="SUPFAM" id="SSF81296">
    <property type="entry name" value="E set domains"/>
    <property type="match status" value="1"/>
</dbReference>
<dbReference type="GO" id="GO:0005737">
    <property type="term" value="C:cytoplasm"/>
    <property type="evidence" value="ECO:0007669"/>
    <property type="project" value="TreeGrafter"/>
</dbReference>
<sequence length="1115" mass="127979">MADQIEVPDIEKLFEIDGYLRTHEREIRRRYGEFTKILKSIDDAEGLTKFIRSYENFGINIQHDNSVKCYEWAPGAEAVFLRGDFNNWQMETHPFTKLEFGKWELIVPPLPDGSPAIKHLSKVKLVIRTKSGELVDRLSPWAPYVVQPDKSTGNLTYDQVIWNPSNPYVFQEEKPPKPRGLKIYESHVGIASPEYKIATYREFADNIIPRVKRQGYNAVQMMAIMEHAYYASFGYQVTSFFAVSSRYGTPDDLKYMIDVAHRHKIYVLLDIVHSHASKNVLDGLNQFDGTDSCYFHSGSRGYHDQWDSRLFDYSNWEVLRFLLSNLNWYLEEYQFDGFRFDGVTSMLYHSHGLNHGFSGDYNEYFGLNTDTQAFNYLQLANEVIHRFHENAITIAEDVSGMPALCRPVSEGGGGFDYRLSMAIPDMWIKLLKHVDYENWDMGHIVHTLTNRRWKEGTVSYCESHDQALVGDKTIAFWLMDADMYRYMSTLVPLTNVIVRGIALHKLIRMITYTLGGEAWLNFMGNEFGHPEWLDFPRAGNGDSYHYARRQYNLADDELLRYKFLNEWDKALNENEERYHWLTNGSPYVSIKHESDKVIAFDQPGLLFVINLHPYKSFPDYRIGVDTPGVYKIVLNSDDSEFGGNKLIHSNTEFHTQSQPYSGRANSLLLYIPSRVGIILAKNSANKDSNQLFCRSEIVPKANVKILSEMLEISDIDEGLEDLNLKDDDKRKDSNSNGLISTREIDKIITISRPIDLTTAKKLKTLLLGAATNSIGPEWRNQYFIFETKVPELWYGLVQTKGGPCGLLATLQGYFCAEIFHLNKADVAEKDVNLSSYCYRCLSHAIGMMLWQIGGHRRKVIVAFELNQMNENTKRPISFPDNGEIVADGITERIWLAEFEDQVEMIEFIIKLFMIDRTSIGCISLAYSCILTRGIDQIKLDYDCGSIESLLTPERLLCTQELVNLTLIGRAVSNVFDRNFALTSEMILQGITRQSLIGFLTIHEHEGAFKVGSCYKNPKLPIYVVLNEYHFTLLFSKHKSNDLETKPNPINGLTCFDLYYYDGLLGQDQEICLTIDVDDSNNSCEDNSSNSSPIEFVIRTKWPNASIDWNGSEKLF</sequence>
<dbReference type="Proteomes" id="UP001142055">
    <property type="component" value="Chromosome 1"/>
</dbReference>
<dbReference type="InterPro" id="IPR018247">
    <property type="entry name" value="EF_Hand_1_Ca_BS"/>
</dbReference>
<dbReference type="Pfam" id="PF13898">
    <property type="entry name" value="MINDY-3_4_CD"/>
    <property type="match status" value="1"/>
</dbReference>
<feature type="domain" description="Deubiquitinating enzyme MINDY-3/4 conserved" evidence="7">
    <location>
        <begin position="763"/>
        <end position="1110"/>
    </location>
</feature>
<dbReference type="InterPro" id="IPR025257">
    <property type="entry name" value="MINDY-3/4_CD"/>
</dbReference>
<dbReference type="Gene3D" id="3.20.20.80">
    <property type="entry name" value="Glycosidases"/>
    <property type="match status" value="1"/>
</dbReference>
<organism evidence="8 9">
    <name type="scientific">Blomia tropicalis</name>
    <name type="common">Mite</name>
    <dbReference type="NCBI Taxonomy" id="40697"/>
    <lineage>
        <taxon>Eukaryota</taxon>
        <taxon>Metazoa</taxon>
        <taxon>Ecdysozoa</taxon>
        <taxon>Arthropoda</taxon>
        <taxon>Chelicerata</taxon>
        <taxon>Arachnida</taxon>
        <taxon>Acari</taxon>
        <taxon>Acariformes</taxon>
        <taxon>Sarcoptiformes</taxon>
        <taxon>Astigmata</taxon>
        <taxon>Glycyphagoidea</taxon>
        <taxon>Echimyopodidae</taxon>
        <taxon>Blomia</taxon>
    </lineage>
</organism>
<dbReference type="EC" id="2.4.1.18" evidence="3"/>
<evidence type="ECO:0000256" key="4">
    <source>
        <dbReference type="ARBA" id="ARBA00022679"/>
    </source>
</evidence>
<dbReference type="InterPro" id="IPR006047">
    <property type="entry name" value="GH13_cat_dom"/>
</dbReference>
<dbReference type="Gene3D" id="2.60.40.1180">
    <property type="entry name" value="Golgi alpha-mannosidase II"/>
    <property type="match status" value="1"/>
</dbReference>
<dbReference type="Pfam" id="PF00128">
    <property type="entry name" value="Alpha-amylase"/>
    <property type="match status" value="1"/>
</dbReference>
<comment type="caution">
    <text evidence="8">The sequence shown here is derived from an EMBL/GenBank/DDBJ whole genome shotgun (WGS) entry which is preliminary data.</text>
</comment>
<dbReference type="SUPFAM" id="SSF51011">
    <property type="entry name" value="Glycosyl hydrolase domain"/>
    <property type="match status" value="1"/>
</dbReference>
<dbReference type="PANTHER" id="PTHR43651:SF3">
    <property type="entry name" value="1,4-ALPHA-GLUCAN-BRANCHING ENZYME"/>
    <property type="match status" value="1"/>
</dbReference>
<comment type="pathway">
    <text evidence="5">Glycan biosynthesis.</text>
</comment>
<dbReference type="SMART" id="SM00642">
    <property type="entry name" value="Aamy"/>
    <property type="match status" value="1"/>
</dbReference>
<dbReference type="Pfam" id="PF02922">
    <property type="entry name" value="CBM_48"/>
    <property type="match status" value="1"/>
</dbReference>
<name>A0A9Q0RTS7_BLOTA</name>
<evidence type="ECO:0000256" key="5">
    <source>
        <dbReference type="ARBA" id="ARBA00060592"/>
    </source>
</evidence>
<dbReference type="GO" id="GO:0004553">
    <property type="term" value="F:hydrolase activity, hydrolyzing O-glycosyl compounds"/>
    <property type="evidence" value="ECO:0007669"/>
    <property type="project" value="InterPro"/>
</dbReference>
<evidence type="ECO:0000256" key="3">
    <source>
        <dbReference type="ARBA" id="ARBA00012541"/>
    </source>
</evidence>
<protein>
    <recommendedName>
        <fullName evidence="3">1,4-alpha-glucan branching enzyme</fullName>
        <ecNumber evidence="3">2.4.1.18</ecNumber>
    </recommendedName>
</protein>
<feature type="domain" description="Glycosyl hydrolase family 13 catalytic" evidence="6">
    <location>
        <begin position="196"/>
        <end position="494"/>
    </location>
</feature>
<evidence type="ECO:0000256" key="2">
    <source>
        <dbReference type="ARBA" id="ARBA00009000"/>
    </source>
</evidence>
<dbReference type="InterPro" id="IPR013780">
    <property type="entry name" value="Glyco_hydro_b"/>
</dbReference>
<keyword evidence="9" id="KW-1185">Reference proteome</keyword>
<comment type="catalytic activity">
    <reaction evidence="1">
        <text>Transfers a segment of a (1-&gt;4)-alpha-D-glucan chain to a primary hydroxy group in a similar glucan chain.</text>
        <dbReference type="EC" id="2.4.1.18"/>
    </reaction>
</comment>
<comment type="similarity">
    <text evidence="2">Belongs to the glycosyl hydrolase 13 family. GlgB subfamily.</text>
</comment>
<evidence type="ECO:0000313" key="8">
    <source>
        <dbReference type="EMBL" id="KAJ6225761.1"/>
    </source>
</evidence>
<dbReference type="InterPro" id="IPR017853">
    <property type="entry name" value="GH"/>
</dbReference>
<evidence type="ECO:0000256" key="1">
    <source>
        <dbReference type="ARBA" id="ARBA00000826"/>
    </source>
</evidence>
<dbReference type="InterPro" id="IPR006048">
    <property type="entry name" value="A-amylase/branching_C"/>
</dbReference>
<evidence type="ECO:0000259" key="7">
    <source>
        <dbReference type="SMART" id="SM01174"/>
    </source>
</evidence>
<dbReference type="AlphaFoldDB" id="A0A9Q0RTS7"/>
<dbReference type="FunFam" id="2.60.40.1180:FF:000003">
    <property type="entry name" value="1,4-alpha-glucan-branching enzyme, chloroplastic/amyloplastic"/>
    <property type="match status" value="1"/>
</dbReference>
<reference evidence="8" key="1">
    <citation type="submission" date="2022-12" db="EMBL/GenBank/DDBJ databases">
        <title>Genome assemblies of Blomia tropicalis.</title>
        <authorList>
            <person name="Cui Y."/>
        </authorList>
    </citation>
    <scope>NUCLEOTIDE SEQUENCE</scope>
    <source>
        <tissue evidence="8">Adult mites</tissue>
    </source>
</reference>
<dbReference type="PANTHER" id="PTHR43651">
    <property type="entry name" value="1,4-ALPHA-GLUCAN-BRANCHING ENZYME"/>
    <property type="match status" value="1"/>
</dbReference>
<evidence type="ECO:0000259" key="6">
    <source>
        <dbReference type="SMART" id="SM00642"/>
    </source>
</evidence>
<keyword evidence="4" id="KW-0808">Transferase</keyword>
<dbReference type="GO" id="GO:0005978">
    <property type="term" value="P:glycogen biosynthetic process"/>
    <property type="evidence" value="ECO:0007669"/>
    <property type="project" value="TreeGrafter"/>
</dbReference>